<organism evidence="1 2">
    <name type="scientific">Terfezia boudieri ATCC MYA-4762</name>
    <dbReference type="NCBI Taxonomy" id="1051890"/>
    <lineage>
        <taxon>Eukaryota</taxon>
        <taxon>Fungi</taxon>
        <taxon>Dikarya</taxon>
        <taxon>Ascomycota</taxon>
        <taxon>Pezizomycotina</taxon>
        <taxon>Pezizomycetes</taxon>
        <taxon>Pezizales</taxon>
        <taxon>Pezizaceae</taxon>
        <taxon>Terfezia</taxon>
    </lineage>
</organism>
<dbReference type="AlphaFoldDB" id="A0A3N4LDY2"/>
<accession>A0A3N4LDY2</accession>
<keyword evidence="2" id="KW-1185">Reference proteome</keyword>
<dbReference type="EMBL" id="ML121585">
    <property type="protein sequence ID" value="RPB19689.1"/>
    <property type="molecule type" value="Genomic_DNA"/>
</dbReference>
<proteinExistence type="predicted"/>
<dbReference type="Proteomes" id="UP000267821">
    <property type="component" value="Unassembled WGS sequence"/>
</dbReference>
<evidence type="ECO:0000313" key="2">
    <source>
        <dbReference type="Proteomes" id="UP000267821"/>
    </source>
</evidence>
<protein>
    <submittedName>
        <fullName evidence="1">Uncharacterized protein</fullName>
    </submittedName>
</protein>
<name>A0A3N4LDY2_9PEZI</name>
<evidence type="ECO:0000313" key="1">
    <source>
        <dbReference type="EMBL" id="RPB19689.1"/>
    </source>
</evidence>
<dbReference type="OrthoDB" id="10504195at2759"/>
<sequence>MLAGVCSWNGTFQRQTSVPLKIELILAEVIRRRLLEVEEAEEGVEGVLSLGGRCRHIEVPVVDLQLNEKSPKEEWGLRINEAADGCQIFYTDGSKLKEGVVGGGWFAVDLEERTEGCRGLGNLATV</sequence>
<gene>
    <name evidence="1" type="ORF">L211DRAFT_592972</name>
</gene>
<dbReference type="InParanoid" id="A0A3N4LDY2"/>
<reference evidence="1 2" key="1">
    <citation type="journal article" date="2018" name="Nat. Ecol. Evol.">
        <title>Pezizomycetes genomes reveal the molecular basis of ectomycorrhizal truffle lifestyle.</title>
        <authorList>
            <person name="Murat C."/>
            <person name="Payen T."/>
            <person name="Noel B."/>
            <person name="Kuo A."/>
            <person name="Morin E."/>
            <person name="Chen J."/>
            <person name="Kohler A."/>
            <person name="Krizsan K."/>
            <person name="Balestrini R."/>
            <person name="Da Silva C."/>
            <person name="Montanini B."/>
            <person name="Hainaut M."/>
            <person name="Levati E."/>
            <person name="Barry K.W."/>
            <person name="Belfiori B."/>
            <person name="Cichocki N."/>
            <person name="Clum A."/>
            <person name="Dockter R.B."/>
            <person name="Fauchery L."/>
            <person name="Guy J."/>
            <person name="Iotti M."/>
            <person name="Le Tacon F."/>
            <person name="Lindquist E.A."/>
            <person name="Lipzen A."/>
            <person name="Malagnac F."/>
            <person name="Mello A."/>
            <person name="Molinier V."/>
            <person name="Miyauchi S."/>
            <person name="Poulain J."/>
            <person name="Riccioni C."/>
            <person name="Rubini A."/>
            <person name="Sitrit Y."/>
            <person name="Splivallo R."/>
            <person name="Traeger S."/>
            <person name="Wang M."/>
            <person name="Zifcakova L."/>
            <person name="Wipf D."/>
            <person name="Zambonelli A."/>
            <person name="Paolocci F."/>
            <person name="Nowrousian M."/>
            <person name="Ottonello S."/>
            <person name="Baldrian P."/>
            <person name="Spatafora J.W."/>
            <person name="Henrissat B."/>
            <person name="Nagy L.G."/>
            <person name="Aury J.M."/>
            <person name="Wincker P."/>
            <person name="Grigoriev I.V."/>
            <person name="Bonfante P."/>
            <person name="Martin F.M."/>
        </authorList>
    </citation>
    <scope>NUCLEOTIDE SEQUENCE [LARGE SCALE GENOMIC DNA]</scope>
    <source>
        <strain evidence="1 2">ATCC MYA-4762</strain>
    </source>
</reference>